<comment type="catalytic activity">
    <reaction evidence="1">
        <text>O-phospho-L-seryl-[protein] + H2O = L-seryl-[protein] + phosphate</text>
        <dbReference type="Rhea" id="RHEA:20629"/>
        <dbReference type="Rhea" id="RHEA-COMP:9863"/>
        <dbReference type="Rhea" id="RHEA-COMP:11604"/>
        <dbReference type="ChEBI" id="CHEBI:15377"/>
        <dbReference type="ChEBI" id="CHEBI:29999"/>
        <dbReference type="ChEBI" id="CHEBI:43474"/>
        <dbReference type="ChEBI" id="CHEBI:83421"/>
        <dbReference type="EC" id="3.1.3.16"/>
    </reaction>
</comment>
<dbReference type="Proteomes" id="UP001165080">
    <property type="component" value="Unassembled WGS sequence"/>
</dbReference>
<feature type="region of interest" description="Disordered" evidence="2">
    <location>
        <begin position="393"/>
        <end position="415"/>
    </location>
</feature>
<dbReference type="GO" id="GO:0046872">
    <property type="term" value="F:metal ion binding"/>
    <property type="evidence" value="ECO:0007669"/>
    <property type="project" value="UniProtKB-UniRule"/>
</dbReference>
<proteinExistence type="inferred from homology"/>
<keyword evidence="5" id="KW-1185">Reference proteome</keyword>
<dbReference type="SMART" id="SM00332">
    <property type="entry name" value="PP2Cc"/>
    <property type="match status" value="1"/>
</dbReference>
<dbReference type="EC" id="3.1.3.16" evidence="1"/>
<accession>A0A9W6F473</accession>
<keyword evidence="1" id="KW-0479">Metal-binding</keyword>
<protein>
    <recommendedName>
        <fullName evidence="1">Protein phosphatase</fullName>
        <ecNumber evidence="1">3.1.3.16</ecNumber>
    </recommendedName>
</protein>
<organism evidence="4 5">
    <name type="scientific">Pleodorina starrii</name>
    <dbReference type="NCBI Taxonomy" id="330485"/>
    <lineage>
        <taxon>Eukaryota</taxon>
        <taxon>Viridiplantae</taxon>
        <taxon>Chlorophyta</taxon>
        <taxon>core chlorophytes</taxon>
        <taxon>Chlorophyceae</taxon>
        <taxon>CS clade</taxon>
        <taxon>Chlamydomonadales</taxon>
        <taxon>Volvocaceae</taxon>
        <taxon>Pleodorina</taxon>
    </lineage>
</organism>
<evidence type="ECO:0000256" key="1">
    <source>
        <dbReference type="RuleBase" id="RU366020"/>
    </source>
</evidence>
<dbReference type="GO" id="GO:0004722">
    <property type="term" value="F:protein serine/threonine phosphatase activity"/>
    <property type="evidence" value="ECO:0007669"/>
    <property type="project" value="UniProtKB-EC"/>
</dbReference>
<evidence type="ECO:0000313" key="5">
    <source>
        <dbReference type="Proteomes" id="UP001165080"/>
    </source>
</evidence>
<keyword evidence="1" id="KW-0904">Protein phosphatase</keyword>
<dbReference type="PROSITE" id="PS51746">
    <property type="entry name" value="PPM_2"/>
    <property type="match status" value="1"/>
</dbReference>
<reference evidence="4 5" key="1">
    <citation type="journal article" date="2023" name="Commun. Biol.">
        <title>Reorganization of the ancestral sex-determining regions during the evolution of trioecy in Pleodorina starrii.</title>
        <authorList>
            <person name="Takahashi K."/>
            <person name="Suzuki S."/>
            <person name="Kawai-Toyooka H."/>
            <person name="Yamamoto K."/>
            <person name="Hamaji T."/>
            <person name="Ootsuki R."/>
            <person name="Yamaguchi H."/>
            <person name="Kawachi M."/>
            <person name="Higashiyama T."/>
            <person name="Nozaki H."/>
        </authorList>
    </citation>
    <scope>NUCLEOTIDE SEQUENCE [LARGE SCALE GENOMIC DNA]</scope>
    <source>
        <strain evidence="4 5">NIES-4479</strain>
    </source>
</reference>
<dbReference type="AlphaFoldDB" id="A0A9W6F473"/>
<keyword evidence="1" id="KW-0378">Hydrolase</keyword>
<gene>
    <name evidence="4" type="primary">PLEST001237</name>
    <name evidence="4" type="ORF">PLESTB_000954400</name>
</gene>
<dbReference type="InterPro" id="IPR036457">
    <property type="entry name" value="PPM-type-like_dom_sf"/>
</dbReference>
<feature type="compositionally biased region" description="Low complexity" evidence="2">
    <location>
        <begin position="395"/>
        <end position="407"/>
    </location>
</feature>
<dbReference type="Gene3D" id="3.60.40.10">
    <property type="entry name" value="PPM-type phosphatase domain"/>
    <property type="match status" value="1"/>
</dbReference>
<dbReference type="PANTHER" id="PTHR12320:SF1">
    <property type="entry name" value="PROTEIN PHOSPHATASE PTC7 HOMOLOG"/>
    <property type="match status" value="1"/>
</dbReference>
<comment type="catalytic activity">
    <reaction evidence="1">
        <text>O-phospho-L-threonyl-[protein] + H2O = L-threonyl-[protein] + phosphate</text>
        <dbReference type="Rhea" id="RHEA:47004"/>
        <dbReference type="Rhea" id="RHEA-COMP:11060"/>
        <dbReference type="Rhea" id="RHEA-COMP:11605"/>
        <dbReference type="ChEBI" id="CHEBI:15377"/>
        <dbReference type="ChEBI" id="CHEBI:30013"/>
        <dbReference type="ChEBI" id="CHEBI:43474"/>
        <dbReference type="ChEBI" id="CHEBI:61977"/>
        <dbReference type="EC" id="3.1.3.16"/>
    </reaction>
</comment>
<comment type="cofactor">
    <cofactor evidence="1">
        <name>Mg(2+)</name>
        <dbReference type="ChEBI" id="CHEBI:18420"/>
    </cofactor>
</comment>
<name>A0A9W6F473_9CHLO</name>
<comment type="cofactor">
    <cofactor evidence="1">
        <name>Mn(2+)</name>
        <dbReference type="ChEBI" id="CHEBI:29035"/>
    </cofactor>
</comment>
<evidence type="ECO:0000256" key="2">
    <source>
        <dbReference type="SAM" id="MobiDB-lite"/>
    </source>
</evidence>
<dbReference type="InterPro" id="IPR001932">
    <property type="entry name" value="PPM-type_phosphatase-like_dom"/>
</dbReference>
<dbReference type="SMART" id="SM00331">
    <property type="entry name" value="PP2C_SIG"/>
    <property type="match status" value="1"/>
</dbReference>
<comment type="similarity">
    <text evidence="1">Belongs to the PP2C family.</text>
</comment>
<keyword evidence="1" id="KW-0464">Manganese</keyword>
<dbReference type="OrthoDB" id="60843at2759"/>
<evidence type="ECO:0000313" key="4">
    <source>
        <dbReference type="EMBL" id="GLC55200.1"/>
    </source>
</evidence>
<sequence>MSAVSALKGRAFLSQRPTASATMSFGNFFKLSRKSRGQQYTASLPATSTELADYPSTSNPVAPTSNFEADSYVRSEPLPTGKVLQLRTSVCYLPHPEKVHYGGEDAHFISDFGGGALGVADGVGGWQESGVNPADYSRTLMQLARAYVEGTDIFHDLASSRQGVLVDPRGALEAAHMHTKVPGSATACVMQLDQAAGVLAAANLGDSGFVVIRDGKELVRSKPLQHYFDCPLQFGAFPEFVEATDTADMADIYSIALRPGDVIIAGSDGLWDNCYVTEIISLLPKSAADVGSAADAIATAARRHASDAEYASPYTREALSQGLDLPWWDKLLGMSFKGGKVHLKQLTGGKMDDITVLVSYVDMVNAPPKPLAAASEGAADLTSAVAEDNERVDMQQLQQQQAAPPAANVTSADTA</sequence>
<evidence type="ECO:0000259" key="3">
    <source>
        <dbReference type="PROSITE" id="PS51746"/>
    </source>
</evidence>
<dbReference type="InterPro" id="IPR039123">
    <property type="entry name" value="PPTC7"/>
</dbReference>
<feature type="domain" description="PPM-type phosphatase" evidence="3">
    <location>
        <begin position="87"/>
        <end position="361"/>
    </location>
</feature>
<dbReference type="PANTHER" id="PTHR12320">
    <property type="entry name" value="PROTEIN PHOSPHATASE 2C"/>
    <property type="match status" value="1"/>
</dbReference>
<keyword evidence="1" id="KW-0460">Magnesium</keyword>
<dbReference type="EMBL" id="BRXU01000012">
    <property type="protein sequence ID" value="GLC55200.1"/>
    <property type="molecule type" value="Genomic_DNA"/>
</dbReference>
<comment type="caution">
    <text evidence="4">The sequence shown here is derived from an EMBL/GenBank/DDBJ whole genome shotgun (WGS) entry which is preliminary data.</text>
</comment>
<dbReference type="SUPFAM" id="SSF81606">
    <property type="entry name" value="PP2C-like"/>
    <property type="match status" value="1"/>
</dbReference>